<accession>A0A072NT05</accession>
<reference evidence="1 2" key="1">
    <citation type="submission" date="2014-04" db="EMBL/GenBank/DDBJ databases">
        <title>Draft genome sequence of Bacillus azotoformans MEV2011, a (co-) denitrifying strain unable to grow in the presence of oxygen.</title>
        <authorList>
            <person name="Nielsen M."/>
            <person name="Schreiber L."/>
            <person name="Finster K."/>
            <person name="Schramm A."/>
        </authorList>
    </citation>
    <scope>NUCLEOTIDE SEQUENCE [LARGE SCALE GENOMIC DNA]</scope>
    <source>
        <strain evidence="1 2">MEV2011</strain>
    </source>
</reference>
<organism evidence="1 2">
    <name type="scientific">Schinkia azotoformans MEV2011</name>
    <dbReference type="NCBI Taxonomy" id="1348973"/>
    <lineage>
        <taxon>Bacteria</taxon>
        <taxon>Bacillati</taxon>
        <taxon>Bacillota</taxon>
        <taxon>Bacilli</taxon>
        <taxon>Bacillales</taxon>
        <taxon>Bacillaceae</taxon>
        <taxon>Calidifontibacillus/Schinkia group</taxon>
        <taxon>Schinkia</taxon>
    </lineage>
</organism>
<sequence length="78" mass="9263">MFTTRKYWHPYVSPFDPCPPMTTKQYVTAPNLYIKFQPPGMQQFSPKEALYAGTLWCALYDPYYNAHEMQMREAKTDE</sequence>
<dbReference type="OrthoDB" id="2376696at2"/>
<proteinExistence type="predicted"/>
<protein>
    <submittedName>
        <fullName evidence="1">Spore coat associated protein JA (CotJA)</fullName>
    </submittedName>
</protein>
<dbReference type="Pfam" id="PF11007">
    <property type="entry name" value="CotJA"/>
    <property type="match status" value="1"/>
</dbReference>
<dbReference type="PATRIC" id="fig|1348973.3.peg.589"/>
<dbReference type="AlphaFoldDB" id="A0A072NT05"/>
<comment type="caution">
    <text evidence="1">The sequence shown here is derived from an EMBL/GenBank/DDBJ whole genome shotgun (WGS) entry which is preliminary data.</text>
</comment>
<name>A0A072NT05_SCHAZ</name>
<gene>
    <name evidence="1" type="ORF">M670_00603</name>
</gene>
<dbReference type="Proteomes" id="UP000027936">
    <property type="component" value="Unassembled WGS sequence"/>
</dbReference>
<dbReference type="EMBL" id="JJRY01000001">
    <property type="protein sequence ID" value="KEF40576.1"/>
    <property type="molecule type" value="Genomic_DNA"/>
</dbReference>
<dbReference type="InterPro" id="IPR020256">
    <property type="entry name" value="Spore_coat_CotJA"/>
</dbReference>
<evidence type="ECO:0000313" key="2">
    <source>
        <dbReference type="Proteomes" id="UP000027936"/>
    </source>
</evidence>
<evidence type="ECO:0000313" key="1">
    <source>
        <dbReference type="EMBL" id="KEF40576.1"/>
    </source>
</evidence>
<dbReference type="GeneID" id="89467787"/>
<dbReference type="RefSeq" id="WP_035193044.1">
    <property type="nucleotide sequence ID" value="NZ_JJRY01000001.1"/>
</dbReference>